<feature type="transmembrane region" description="Helical" evidence="1">
    <location>
        <begin position="57"/>
        <end position="76"/>
    </location>
</feature>
<feature type="transmembrane region" description="Helical" evidence="1">
    <location>
        <begin position="134"/>
        <end position="156"/>
    </location>
</feature>
<feature type="transmembrane region" description="Helical" evidence="1">
    <location>
        <begin position="203"/>
        <end position="221"/>
    </location>
</feature>
<dbReference type="OrthoDB" id="116480at2"/>
<keyword evidence="1" id="KW-0812">Transmembrane</keyword>
<dbReference type="RefSeq" id="WP_075978235.1">
    <property type="nucleotide sequence ID" value="NZ_MKQR01000028.1"/>
</dbReference>
<evidence type="ECO:0000256" key="1">
    <source>
        <dbReference type="SAM" id="Phobius"/>
    </source>
</evidence>
<dbReference type="Proteomes" id="UP000186040">
    <property type="component" value="Unassembled WGS sequence"/>
</dbReference>
<protein>
    <recommendedName>
        <fullName evidence="4">Bax inhibitor 1 like family protein</fullName>
    </recommendedName>
</protein>
<feature type="transmembrane region" description="Helical" evidence="1">
    <location>
        <begin position="82"/>
        <end position="101"/>
    </location>
</feature>
<reference evidence="2 3" key="1">
    <citation type="submission" date="2016-10" db="EMBL/GenBank/DDBJ databases">
        <title>The Draft Genome Sequence of Actinokineospora bangkokensis 44EHWT reveals the biosynthetic pathway of antifungal compounds Thailandins with unusual extender unit butylmalonyl-CoA.</title>
        <authorList>
            <person name="Greule A."/>
            <person name="Intra B."/>
            <person name="Flemming S."/>
            <person name="Rommel M.G."/>
            <person name="Panbangred W."/>
            <person name="Bechthold A."/>
        </authorList>
    </citation>
    <scope>NUCLEOTIDE SEQUENCE [LARGE SCALE GENOMIC DNA]</scope>
    <source>
        <strain evidence="2 3">44EHW</strain>
    </source>
</reference>
<evidence type="ECO:0008006" key="4">
    <source>
        <dbReference type="Google" id="ProtNLM"/>
    </source>
</evidence>
<feature type="transmembrane region" description="Helical" evidence="1">
    <location>
        <begin position="108"/>
        <end position="128"/>
    </location>
</feature>
<dbReference type="PANTHER" id="PTHR41282">
    <property type="entry name" value="CONSERVED TRANSMEMBRANE PROTEIN-RELATED"/>
    <property type="match status" value="1"/>
</dbReference>
<dbReference type="PANTHER" id="PTHR41282:SF1">
    <property type="entry name" value="CONSERVED TRANSMEMBRANE PROTEIN-RELATED"/>
    <property type="match status" value="1"/>
</dbReference>
<feature type="transmembrane region" description="Helical" evidence="1">
    <location>
        <begin position="168"/>
        <end position="191"/>
    </location>
</feature>
<comment type="caution">
    <text evidence="2">The sequence shown here is derived from an EMBL/GenBank/DDBJ whole genome shotgun (WGS) entry which is preliminary data.</text>
</comment>
<keyword evidence="1" id="KW-0472">Membrane</keyword>
<name>A0A1Q9LDB1_9PSEU</name>
<dbReference type="AlphaFoldDB" id="A0A1Q9LDB1"/>
<sequence length="268" mass="28324">MRSSSNPAFRNLPNTGGYAGFQTQPGYHQGGPGFGGYQQPVSQERPMTVDDVVTKTALTLGTALVVGAITAVLVLGGSISPYPPMIIGLIAGLVLSLVVIFKRTPNPALVLGYSAAEGLFLGAITGVFEAFVPGIAIQAILGTFLVFGAMLVVYKTGAVKVTPRLTKWIIGATAGAAGLILVNLVLSLFGVDLGLRSNEATPLAVGISLLFIGIAAFNFLLDFDQADQMIRQGTPAKYAWYVAFGLMTTLVWLYLEILRLLYMFQSSD</sequence>
<evidence type="ECO:0000313" key="2">
    <source>
        <dbReference type="EMBL" id="OLR90027.1"/>
    </source>
</evidence>
<dbReference type="PIRSF" id="PIRSF009160">
    <property type="entry name" value="UCP009160"/>
    <property type="match status" value="1"/>
</dbReference>
<keyword evidence="1" id="KW-1133">Transmembrane helix</keyword>
<accession>A0A1Q9LDB1</accession>
<feature type="transmembrane region" description="Helical" evidence="1">
    <location>
        <begin position="241"/>
        <end position="262"/>
    </location>
</feature>
<keyword evidence="3" id="KW-1185">Reference proteome</keyword>
<gene>
    <name evidence="2" type="ORF">BJP25_03345</name>
</gene>
<dbReference type="STRING" id="1193682.BJP25_03345"/>
<evidence type="ECO:0000313" key="3">
    <source>
        <dbReference type="Proteomes" id="UP000186040"/>
    </source>
</evidence>
<dbReference type="EMBL" id="MKQR01000028">
    <property type="protein sequence ID" value="OLR90027.1"/>
    <property type="molecule type" value="Genomic_DNA"/>
</dbReference>
<dbReference type="InterPro" id="IPR010539">
    <property type="entry name" value="BaxI_1-like"/>
</dbReference>
<organism evidence="2 3">
    <name type="scientific">Actinokineospora bangkokensis</name>
    <dbReference type="NCBI Taxonomy" id="1193682"/>
    <lineage>
        <taxon>Bacteria</taxon>
        <taxon>Bacillati</taxon>
        <taxon>Actinomycetota</taxon>
        <taxon>Actinomycetes</taxon>
        <taxon>Pseudonocardiales</taxon>
        <taxon>Pseudonocardiaceae</taxon>
        <taxon>Actinokineospora</taxon>
    </lineage>
</organism>
<proteinExistence type="predicted"/>
<dbReference type="Pfam" id="PF12811">
    <property type="entry name" value="BaxI_1"/>
    <property type="match status" value="1"/>
</dbReference>